<dbReference type="EMBL" id="MU251245">
    <property type="protein sequence ID" value="KAG9257531.1"/>
    <property type="molecule type" value="Genomic_DNA"/>
</dbReference>
<keyword evidence="3" id="KW-1185">Reference proteome</keyword>
<accession>A0A9P7ZSZ5</accession>
<dbReference type="RefSeq" id="XP_046121455.1">
    <property type="nucleotide sequence ID" value="XM_046264661.1"/>
</dbReference>
<dbReference type="Proteomes" id="UP000887229">
    <property type="component" value="Unassembled WGS sequence"/>
</dbReference>
<dbReference type="InterPro" id="IPR007175">
    <property type="entry name" value="Rpr2/Snm1/Rpp21"/>
</dbReference>
<evidence type="ECO:0000313" key="3">
    <source>
        <dbReference type="Proteomes" id="UP000887229"/>
    </source>
</evidence>
<gene>
    <name evidence="2" type="ORF">F5Z01DRAFT_671127</name>
</gene>
<organism evidence="2 3">
    <name type="scientific">Emericellopsis atlantica</name>
    <dbReference type="NCBI Taxonomy" id="2614577"/>
    <lineage>
        <taxon>Eukaryota</taxon>
        <taxon>Fungi</taxon>
        <taxon>Dikarya</taxon>
        <taxon>Ascomycota</taxon>
        <taxon>Pezizomycotina</taxon>
        <taxon>Sordariomycetes</taxon>
        <taxon>Hypocreomycetidae</taxon>
        <taxon>Hypocreales</taxon>
        <taxon>Bionectriaceae</taxon>
        <taxon>Emericellopsis</taxon>
    </lineage>
</organism>
<name>A0A9P7ZSZ5_9HYPO</name>
<dbReference type="GO" id="GO:0006396">
    <property type="term" value="P:RNA processing"/>
    <property type="evidence" value="ECO:0007669"/>
    <property type="project" value="InterPro"/>
</dbReference>
<feature type="region of interest" description="Disordered" evidence="1">
    <location>
        <begin position="72"/>
        <end position="185"/>
    </location>
</feature>
<proteinExistence type="predicted"/>
<feature type="compositionally biased region" description="Polar residues" evidence="1">
    <location>
        <begin position="126"/>
        <end position="140"/>
    </location>
</feature>
<sequence length="185" mass="19771">MATEFKPTLDFLTDAAHLLRTAAPETSAHLMSHRGQLMGQHDLAPSEVQRQHVCNACGNIMLSAHNISLINARGVSKRQRNPTKTPRTKQSTPKDTAKVITCELCSRNTRVPLPTPPKAIRAKSATGKTKPTPASSTVGTPDTAKTSNATSKKRAKSRKAGLQALLAGQQNKGASPLSLASFRQT</sequence>
<protein>
    <submittedName>
        <fullName evidence="2">Uncharacterized protein</fullName>
    </submittedName>
</protein>
<evidence type="ECO:0000313" key="2">
    <source>
        <dbReference type="EMBL" id="KAG9257531.1"/>
    </source>
</evidence>
<feature type="compositionally biased region" description="Polar residues" evidence="1">
    <location>
        <begin position="82"/>
        <end position="94"/>
    </location>
</feature>
<reference evidence="2" key="1">
    <citation type="journal article" date="2021" name="IMA Fungus">
        <title>Genomic characterization of three marine fungi, including Emericellopsis atlantica sp. nov. with signatures of a generalist lifestyle and marine biomass degradation.</title>
        <authorList>
            <person name="Hagestad O.C."/>
            <person name="Hou L."/>
            <person name="Andersen J.H."/>
            <person name="Hansen E.H."/>
            <person name="Altermark B."/>
            <person name="Li C."/>
            <person name="Kuhnert E."/>
            <person name="Cox R.J."/>
            <person name="Crous P.W."/>
            <person name="Spatafora J.W."/>
            <person name="Lail K."/>
            <person name="Amirebrahimi M."/>
            <person name="Lipzen A."/>
            <person name="Pangilinan J."/>
            <person name="Andreopoulos W."/>
            <person name="Hayes R.D."/>
            <person name="Ng V."/>
            <person name="Grigoriev I.V."/>
            <person name="Jackson S.A."/>
            <person name="Sutton T.D.S."/>
            <person name="Dobson A.D.W."/>
            <person name="Rama T."/>
        </authorList>
    </citation>
    <scope>NUCLEOTIDE SEQUENCE</scope>
    <source>
        <strain evidence="2">TS7</strain>
    </source>
</reference>
<comment type="caution">
    <text evidence="2">The sequence shown here is derived from an EMBL/GenBank/DDBJ whole genome shotgun (WGS) entry which is preliminary data.</text>
</comment>
<dbReference type="OrthoDB" id="438080at2759"/>
<dbReference type="GeneID" id="70295564"/>
<dbReference type="Pfam" id="PF04032">
    <property type="entry name" value="Rpr2"/>
    <property type="match status" value="1"/>
</dbReference>
<dbReference type="AlphaFoldDB" id="A0A9P7ZSZ5"/>
<evidence type="ECO:0000256" key="1">
    <source>
        <dbReference type="SAM" id="MobiDB-lite"/>
    </source>
</evidence>